<dbReference type="InterPro" id="IPR037523">
    <property type="entry name" value="VOC_core"/>
</dbReference>
<dbReference type="EMBL" id="QOCE01000012">
    <property type="protein sequence ID" value="RBW60005.1"/>
    <property type="molecule type" value="Genomic_DNA"/>
</dbReference>
<proteinExistence type="predicted"/>
<organism evidence="2 3">
    <name type="scientific">Phaeobacter gallaeciensis</name>
    <dbReference type="NCBI Taxonomy" id="60890"/>
    <lineage>
        <taxon>Bacteria</taxon>
        <taxon>Pseudomonadati</taxon>
        <taxon>Pseudomonadota</taxon>
        <taxon>Alphaproteobacteria</taxon>
        <taxon>Rhodobacterales</taxon>
        <taxon>Roseobacteraceae</taxon>
        <taxon>Phaeobacter</taxon>
    </lineage>
</organism>
<comment type="caution">
    <text evidence="2">The sequence shown here is derived from an EMBL/GenBank/DDBJ whole genome shotgun (WGS) entry which is preliminary data.</text>
</comment>
<dbReference type="PROSITE" id="PS51819">
    <property type="entry name" value="VOC"/>
    <property type="match status" value="1"/>
</dbReference>
<dbReference type="InterPro" id="IPR004360">
    <property type="entry name" value="Glyas_Fos-R_dOase_dom"/>
</dbReference>
<evidence type="ECO:0000259" key="1">
    <source>
        <dbReference type="PROSITE" id="PS51819"/>
    </source>
</evidence>
<dbReference type="Pfam" id="PF00903">
    <property type="entry name" value="Glyoxalase"/>
    <property type="match status" value="1"/>
</dbReference>
<dbReference type="Proteomes" id="UP000252706">
    <property type="component" value="Unassembled WGS sequence"/>
</dbReference>
<feature type="domain" description="VOC" evidence="1">
    <location>
        <begin position="2"/>
        <end position="115"/>
    </location>
</feature>
<dbReference type="Gene3D" id="3.10.180.10">
    <property type="entry name" value="2,3-Dihydroxybiphenyl 1,2-Dioxygenase, domain 1"/>
    <property type="match status" value="1"/>
</dbReference>
<name>A0A366X9D3_9RHOB</name>
<sequence length="246" mass="27187">MRLSGVRLRVANPQELSAFYGTALGMQVQKDGANWRVGYPGQDADLVLCPGGGGYTHDRAQRYWKIGITVPNVDLAVDHLRSLGVQVGDPQQFLDIGYMAHLSDPQGFVIELLQHDFQSNRPTDAGDANAPFAAACIGQITLRSGDIQAEEAVFMPLGMRLLSVQEVEPYGFDLHFYAFTNEHPPKSDLWSVANREWLWKRPYTTLEIQHIPDASFVSAPDYLGFEVTGLNASLKDAFGDPIHKGI</sequence>
<dbReference type="AlphaFoldDB" id="A0A366X9D3"/>
<evidence type="ECO:0000313" key="2">
    <source>
        <dbReference type="EMBL" id="RBW60005.1"/>
    </source>
</evidence>
<dbReference type="CDD" id="cd06587">
    <property type="entry name" value="VOC"/>
    <property type="match status" value="1"/>
</dbReference>
<dbReference type="SUPFAM" id="SSF54593">
    <property type="entry name" value="Glyoxalase/Bleomycin resistance protein/Dihydroxybiphenyl dioxygenase"/>
    <property type="match status" value="1"/>
</dbReference>
<accession>A0A366X9D3</accession>
<dbReference type="OrthoDB" id="4725692at2"/>
<evidence type="ECO:0000313" key="3">
    <source>
        <dbReference type="Proteomes" id="UP000252706"/>
    </source>
</evidence>
<reference evidence="2 3" key="1">
    <citation type="submission" date="2018-07" db="EMBL/GenBank/DDBJ databases">
        <title>Modular assembly of carbohydrate-degrading microbial communities in the ocean.</title>
        <authorList>
            <person name="Enke T.N."/>
            <person name="Datta M.S."/>
            <person name="Schwartzman J.A."/>
            <person name="Cermak N."/>
            <person name="Schmitz D.A."/>
            <person name="Barrere J."/>
            <person name="Cordero O.X."/>
        </authorList>
    </citation>
    <scope>NUCLEOTIDE SEQUENCE [LARGE SCALE GENOMIC DNA]</scope>
    <source>
        <strain evidence="2 3">C3M10</strain>
    </source>
</reference>
<gene>
    <name evidence="2" type="ORF">DS909_05085</name>
</gene>
<protein>
    <submittedName>
        <fullName evidence="2">VOC family protein</fullName>
    </submittedName>
</protein>
<dbReference type="InterPro" id="IPR029068">
    <property type="entry name" value="Glyas_Bleomycin-R_OHBP_Dase"/>
</dbReference>
<dbReference type="RefSeq" id="WP_113822365.1">
    <property type="nucleotide sequence ID" value="NZ_QOCE01000012.1"/>
</dbReference>